<keyword evidence="18" id="KW-1185">Reference proteome</keyword>
<evidence type="ECO:0000256" key="12">
    <source>
        <dbReference type="PROSITE-ProRule" id="PRU00460"/>
    </source>
</evidence>
<dbReference type="GO" id="GO:0005576">
    <property type="term" value="C:extracellular region"/>
    <property type="evidence" value="ECO:0007669"/>
    <property type="project" value="UniProtKB-ARBA"/>
</dbReference>
<dbReference type="PROSITE" id="PS51116">
    <property type="entry name" value="LAMININ_IVB"/>
    <property type="match status" value="1"/>
</dbReference>
<dbReference type="Gene3D" id="2.60.120.260">
    <property type="entry name" value="Galactose-binding domain-like"/>
    <property type="match status" value="1"/>
</dbReference>
<dbReference type="AlphaFoldDB" id="L8YI80"/>
<dbReference type="Pfam" id="PF24999">
    <property type="entry name" value="LAMB4"/>
    <property type="match status" value="1"/>
</dbReference>
<dbReference type="PROSITE" id="PS51117">
    <property type="entry name" value="LAMININ_NTER"/>
    <property type="match status" value="1"/>
</dbReference>
<keyword evidence="2" id="KW-0964">Secreted</keyword>
<keyword evidence="9 12" id="KW-1015">Disulfide bond</keyword>
<dbReference type="FunFam" id="2.10.25.10:FF:000011">
    <property type="entry name" value="Cadherin EGF LAG seven-pass G-type receptor"/>
    <property type="match status" value="1"/>
</dbReference>
<feature type="disulfide bond" evidence="12">
    <location>
        <begin position="544"/>
        <end position="553"/>
    </location>
</feature>
<feature type="domain" description="Laminin N-terminal" evidence="16">
    <location>
        <begin position="1"/>
        <end position="124"/>
    </location>
</feature>
<dbReference type="PROSITE" id="PS50027">
    <property type="entry name" value="EGF_LAM_2"/>
    <property type="match status" value="5"/>
</dbReference>
<keyword evidence="8 13" id="KW-0175">Coiled coil</keyword>
<dbReference type="PRINTS" id="PR00011">
    <property type="entry name" value="EGFLAMININ"/>
</dbReference>
<dbReference type="SMART" id="SM00180">
    <property type="entry name" value="EGF_Lam"/>
    <property type="match status" value="7"/>
</dbReference>
<dbReference type="SUPFAM" id="SSF57196">
    <property type="entry name" value="EGF/Laminin"/>
    <property type="match status" value="6"/>
</dbReference>
<comment type="subcellular location">
    <subcellularLocation>
        <location evidence="1">Secreted</location>
        <location evidence="1">Extracellular space</location>
        <location evidence="1">Extracellular matrix</location>
        <location evidence="1">Basement membrane</location>
    </subcellularLocation>
</comment>
<dbReference type="eggNOG" id="KOG0994">
    <property type="taxonomic scope" value="Eukaryota"/>
</dbReference>
<dbReference type="SMART" id="SM00136">
    <property type="entry name" value="LamNT"/>
    <property type="match status" value="1"/>
</dbReference>
<reference evidence="18" key="1">
    <citation type="submission" date="2012-07" db="EMBL/GenBank/DDBJ databases">
        <title>Genome of the Chinese tree shrew, a rising model animal genetically related to primates.</title>
        <authorList>
            <person name="Zhang G."/>
            <person name="Fan Y."/>
            <person name="Yao Y."/>
            <person name="Huang Z."/>
        </authorList>
    </citation>
    <scope>NUCLEOTIDE SEQUENCE [LARGE SCALE GENOMIC DNA]</scope>
</reference>
<dbReference type="GO" id="GO:0043256">
    <property type="term" value="C:laminin complex"/>
    <property type="evidence" value="ECO:0007669"/>
    <property type="project" value="TreeGrafter"/>
</dbReference>
<feature type="disulfide bond" evidence="12">
    <location>
        <begin position="337"/>
        <end position="346"/>
    </location>
</feature>
<keyword evidence="11 12" id="KW-0424">Laminin EGF-like domain</keyword>
<evidence type="ECO:0000256" key="10">
    <source>
        <dbReference type="ARBA" id="ARBA00023180"/>
    </source>
</evidence>
<dbReference type="PROSITE" id="PS01248">
    <property type="entry name" value="EGF_LAM_1"/>
    <property type="match status" value="1"/>
</dbReference>
<evidence type="ECO:0000256" key="13">
    <source>
        <dbReference type="SAM" id="Coils"/>
    </source>
</evidence>
<feature type="disulfide bond" evidence="12">
    <location>
        <begin position="525"/>
        <end position="542"/>
    </location>
</feature>
<keyword evidence="6" id="KW-0084">Basement membrane</keyword>
<dbReference type="Proteomes" id="UP000011518">
    <property type="component" value="Unassembled WGS sequence"/>
</dbReference>
<evidence type="ECO:0000256" key="9">
    <source>
        <dbReference type="ARBA" id="ARBA00023157"/>
    </source>
</evidence>
<feature type="disulfide bond" evidence="12">
    <location>
        <begin position="222"/>
        <end position="231"/>
    </location>
</feature>
<feature type="domain" description="Laminin EGF-like" evidence="14">
    <location>
        <begin position="315"/>
        <end position="365"/>
    </location>
</feature>
<dbReference type="Pfam" id="PF21199">
    <property type="entry name" value="LAMININ_IV_B"/>
    <property type="match status" value="1"/>
</dbReference>
<feature type="coiled-coil region" evidence="13">
    <location>
        <begin position="786"/>
        <end position="882"/>
    </location>
</feature>
<dbReference type="GO" id="GO:0007411">
    <property type="term" value="P:axon guidance"/>
    <property type="evidence" value="ECO:0007669"/>
    <property type="project" value="TreeGrafter"/>
</dbReference>
<gene>
    <name evidence="17" type="ORF">TREES_T100004606</name>
</gene>
<dbReference type="InterPro" id="IPR050440">
    <property type="entry name" value="Laminin/Netrin_ECM"/>
</dbReference>
<feature type="disulfide bond" evidence="12">
    <location>
        <begin position="523"/>
        <end position="535"/>
    </location>
</feature>
<dbReference type="PANTHER" id="PTHR10574">
    <property type="entry name" value="NETRIN/LAMININ-RELATED"/>
    <property type="match status" value="1"/>
</dbReference>
<dbReference type="Pfam" id="PF00053">
    <property type="entry name" value="EGF_laminin"/>
    <property type="match status" value="5"/>
</dbReference>
<sequence length="971" mass="107610">MLIERSTDYGHTWKVLKYFAKDCAASFPNIPSGQAQGVGDLICDSKYSDIEPSTGGEVVLKVLDPSFEIENPYSPYIQDLVTLTNLRINFTKLHTLGDILPGRRQNDSLDKYYYALYEMVVRGSCFCNGHASECGPAQEVRGDVFSPPGMVHGQCVCQHNTDGPNCERCKDFFQDAPWKPAVGPQDSTCRSCTCNGHSDRCHFDPTVYLASGDLSGGVCEDCRHNTEGQHCDRCRPLFYRNPLKAISDPYACIPCECDPDGTISGGICVSHSDPALGSVAGQCLCKENVEGASCDRCKPHHYGLSAADPVGCQPCDCHPLGSLPFSTCDMDTGQCLCQAYATGPHCKECAVGYWGLGNHLQECSPCDCDIGGAYSNMCSPEDGQCECRPHITGRSCTEPAPGYFFAPLNFYLYEAEEATPLQGLAPLDSASFGQVSGVHIVFQEPIPGNPITWTGRGFARVLPGAGLRFTVNNIPFPMNFAIAVRYEIQFTGQCPCRLGYGGLRCSECEASHYGDRLGRCISCNCNREGTQKSVCDPDTGMCHCREGVSGQQCDRCTRGHSQEFPTCPRCHFCFDQWDHTISSLSKAVQGLIRLIANMEDKRETLPVCETDFKGLGETVSEIERILKHPVFSSGELLKVKDYHDSVRKQIMQLSEQSRTVYEFQDLKEMIVRMSNEAELLFEELQEEIDLHSSALNASIVEENVPPEDIEKVANHVLDIHLPITSPNLTHQLDKIQKLTQLCENYGADENKLNKTADEAQKLLVKAKVTEKAATVLLNLEKMLDTLQQTQITQEQANSTIAQLTTEITKIKKNVLQAENRAKEIKNELDLAKQPSVLEEGLSLLQTKLQRNQDQANSAKVQAEVAQRQIGSVEKEFIELKKQYAILQHKTSATGLTKETLGKVKLLKDAAEKLAGDTEDKIRRIKDLEEKLQDLNLRRLAKADQLKQLEDQVITIKNDIVEQENKYASCYS</sequence>
<keyword evidence="7" id="KW-0130">Cell adhesion</keyword>
<proteinExistence type="predicted"/>
<dbReference type="GO" id="GO:0016477">
    <property type="term" value="P:cell migration"/>
    <property type="evidence" value="ECO:0007669"/>
    <property type="project" value="TreeGrafter"/>
</dbReference>
<evidence type="ECO:0000256" key="3">
    <source>
        <dbReference type="ARBA" id="ARBA00022530"/>
    </source>
</evidence>
<dbReference type="InterPro" id="IPR008211">
    <property type="entry name" value="Laminin_N"/>
</dbReference>
<dbReference type="InterPro" id="IPR013015">
    <property type="entry name" value="Laminin_IV_B"/>
</dbReference>
<dbReference type="FunFam" id="2.10.25.10:FF:000135">
    <property type="entry name" value="Laminin subunit beta 4"/>
    <property type="match status" value="2"/>
</dbReference>
<dbReference type="GO" id="GO:0009888">
    <property type="term" value="P:tissue development"/>
    <property type="evidence" value="ECO:0007669"/>
    <property type="project" value="TreeGrafter"/>
</dbReference>
<evidence type="ECO:0000259" key="16">
    <source>
        <dbReference type="PROSITE" id="PS51117"/>
    </source>
</evidence>
<dbReference type="GO" id="GO:0009887">
    <property type="term" value="P:animal organ morphogenesis"/>
    <property type="evidence" value="ECO:0007669"/>
    <property type="project" value="TreeGrafter"/>
</dbReference>
<evidence type="ECO:0000256" key="7">
    <source>
        <dbReference type="ARBA" id="ARBA00022889"/>
    </source>
</evidence>
<keyword evidence="3" id="KW-0272">Extracellular matrix</keyword>
<dbReference type="FunFam" id="2.10.25.10:FF:000084">
    <property type="entry name" value="Laminin subunit alpha 3"/>
    <property type="match status" value="1"/>
</dbReference>
<feature type="coiled-coil region" evidence="13">
    <location>
        <begin position="910"/>
        <end position="965"/>
    </location>
</feature>
<dbReference type="Gene3D" id="2.170.300.10">
    <property type="entry name" value="Tie2 ligand-binding domain superfamily"/>
    <property type="match status" value="2"/>
</dbReference>
<dbReference type="InterPro" id="IPR002049">
    <property type="entry name" value="LE_dom"/>
</dbReference>
<evidence type="ECO:0000256" key="11">
    <source>
        <dbReference type="ARBA" id="ARBA00023292"/>
    </source>
</evidence>
<dbReference type="FunFam" id="2.10.25.10:FF:000333">
    <property type="entry name" value="netrin-4 isoform X2"/>
    <property type="match status" value="1"/>
</dbReference>
<evidence type="ECO:0000256" key="2">
    <source>
        <dbReference type="ARBA" id="ARBA00022525"/>
    </source>
</evidence>
<evidence type="ECO:0000256" key="8">
    <source>
        <dbReference type="ARBA" id="ARBA00023054"/>
    </source>
</evidence>
<keyword evidence="10" id="KW-0325">Glycoprotein</keyword>
<comment type="caution">
    <text evidence="12">Lacks conserved residue(s) required for the propagation of feature annotation.</text>
</comment>
<dbReference type="Pfam" id="PF00055">
    <property type="entry name" value="Laminin_N"/>
    <property type="match status" value="1"/>
</dbReference>
<dbReference type="InterPro" id="IPR056860">
    <property type="entry name" value="LAMB4_dom"/>
</dbReference>
<keyword evidence="5" id="KW-0677">Repeat</keyword>
<evidence type="ECO:0000259" key="15">
    <source>
        <dbReference type="PROSITE" id="PS51116"/>
    </source>
</evidence>
<feature type="domain" description="Laminin IV type B" evidence="15">
    <location>
        <begin position="405"/>
        <end position="678"/>
    </location>
</feature>
<feature type="domain" description="Laminin EGF-like" evidence="14">
    <location>
        <begin position="125"/>
        <end position="191"/>
    </location>
</feature>
<dbReference type="GO" id="GO:0070831">
    <property type="term" value="P:basement membrane assembly"/>
    <property type="evidence" value="ECO:0007669"/>
    <property type="project" value="TreeGrafter"/>
</dbReference>
<evidence type="ECO:0000256" key="5">
    <source>
        <dbReference type="ARBA" id="ARBA00022737"/>
    </source>
</evidence>
<feature type="disulfide bond" evidence="12">
    <location>
        <begin position="349"/>
        <end position="363"/>
    </location>
</feature>
<dbReference type="PANTHER" id="PTHR10574:SF279">
    <property type="entry name" value="LAMININ SUBUNIT BETA 4"/>
    <property type="match status" value="1"/>
</dbReference>
<dbReference type="GO" id="GO:0034446">
    <property type="term" value="P:substrate adhesion-dependent cell spreading"/>
    <property type="evidence" value="ECO:0007669"/>
    <property type="project" value="TreeGrafter"/>
</dbReference>
<keyword evidence="4" id="KW-0732">Signal</keyword>
<dbReference type="CDD" id="cd00055">
    <property type="entry name" value="EGF_Lam"/>
    <property type="match status" value="7"/>
</dbReference>
<reference evidence="18" key="2">
    <citation type="journal article" date="2013" name="Nat. Commun.">
        <title>Genome of the Chinese tree shrew.</title>
        <authorList>
            <person name="Fan Y."/>
            <person name="Huang Z.Y."/>
            <person name="Cao C.C."/>
            <person name="Chen C.S."/>
            <person name="Chen Y.X."/>
            <person name="Fan D.D."/>
            <person name="He J."/>
            <person name="Hou H.L."/>
            <person name="Hu L."/>
            <person name="Hu X.T."/>
            <person name="Jiang X.T."/>
            <person name="Lai R."/>
            <person name="Lang Y.S."/>
            <person name="Liang B."/>
            <person name="Liao S.G."/>
            <person name="Mu D."/>
            <person name="Ma Y.Y."/>
            <person name="Niu Y.Y."/>
            <person name="Sun X.Q."/>
            <person name="Xia J.Q."/>
            <person name="Xiao J."/>
            <person name="Xiong Z.Q."/>
            <person name="Xu L."/>
            <person name="Yang L."/>
            <person name="Zhang Y."/>
            <person name="Zhao W."/>
            <person name="Zhao X.D."/>
            <person name="Zheng Y.T."/>
            <person name="Zhou J.M."/>
            <person name="Zhu Y.B."/>
            <person name="Zhang G.J."/>
            <person name="Wang J."/>
            <person name="Yao Y.G."/>
        </authorList>
    </citation>
    <scope>NUCLEOTIDE SEQUENCE [LARGE SCALE GENOMIC DNA]</scope>
</reference>
<feature type="disulfide bond" evidence="12">
    <location>
        <begin position="157"/>
        <end position="166"/>
    </location>
</feature>
<dbReference type="Pfam" id="PF24973">
    <property type="entry name" value="EGF_LMN_ATRN"/>
    <property type="match status" value="1"/>
</dbReference>
<evidence type="ECO:0000256" key="1">
    <source>
        <dbReference type="ARBA" id="ARBA00004302"/>
    </source>
</evidence>
<evidence type="ECO:0000259" key="14">
    <source>
        <dbReference type="PROSITE" id="PS50027"/>
    </source>
</evidence>
<dbReference type="InParanoid" id="L8YI80"/>
<feature type="domain" description="Laminin EGF-like" evidence="14">
    <location>
        <begin position="255"/>
        <end position="314"/>
    </location>
</feature>
<accession>L8YI80</accession>
<evidence type="ECO:0000313" key="18">
    <source>
        <dbReference type="Proteomes" id="UP000011518"/>
    </source>
</evidence>
<evidence type="ECO:0000313" key="17">
    <source>
        <dbReference type="EMBL" id="ELV14261.1"/>
    </source>
</evidence>
<dbReference type="InterPro" id="IPR056863">
    <property type="entry name" value="LMN_ATRN_NET-like_EGF"/>
</dbReference>
<dbReference type="FunFam" id="2.170.300.10:FF:000001">
    <property type="entry name" value="Laminin subunit beta-1"/>
    <property type="match status" value="1"/>
</dbReference>
<feature type="domain" description="Laminin EGF-like" evidence="14">
    <location>
        <begin position="192"/>
        <end position="254"/>
    </location>
</feature>
<dbReference type="FunCoup" id="L8YI80">
    <property type="interactions" value="335"/>
</dbReference>
<organism evidence="17 18">
    <name type="scientific">Tupaia chinensis</name>
    <name type="common">Chinese tree shrew</name>
    <name type="synonym">Tupaia belangeri chinensis</name>
    <dbReference type="NCBI Taxonomy" id="246437"/>
    <lineage>
        <taxon>Eukaryota</taxon>
        <taxon>Metazoa</taxon>
        <taxon>Chordata</taxon>
        <taxon>Craniata</taxon>
        <taxon>Vertebrata</taxon>
        <taxon>Euteleostomi</taxon>
        <taxon>Mammalia</taxon>
        <taxon>Eutheria</taxon>
        <taxon>Euarchontoglires</taxon>
        <taxon>Scandentia</taxon>
        <taxon>Tupaiidae</taxon>
        <taxon>Tupaia</taxon>
    </lineage>
</organism>
<dbReference type="Gene3D" id="2.10.25.10">
    <property type="entry name" value="Laminin"/>
    <property type="match status" value="3"/>
</dbReference>
<evidence type="ECO:0000256" key="4">
    <source>
        <dbReference type="ARBA" id="ARBA00022729"/>
    </source>
</evidence>
<dbReference type="EMBL" id="KB359166">
    <property type="protein sequence ID" value="ELV14261.1"/>
    <property type="molecule type" value="Genomic_DNA"/>
</dbReference>
<name>L8YI80_TUPCH</name>
<protein>
    <submittedName>
        <fullName evidence="17">Laminin subunit beta-4</fullName>
    </submittedName>
</protein>
<dbReference type="CDD" id="cd22301">
    <property type="entry name" value="cc_LAMB4_C"/>
    <property type="match status" value="1"/>
</dbReference>
<evidence type="ECO:0000256" key="6">
    <source>
        <dbReference type="ARBA" id="ARBA00022869"/>
    </source>
</evidence>
<feature type="disulfide bond" evidence="12">
    <location>
        <begin position="285"/>
        <end position="294"/>
    </location>
</feature>
<feature type="domain" description="Laminin EGF-like" evidence="14">
    <location>
        <begin position="523"/>
        <end position="569"/>
    </location>
</feature>